<organism evidence="6">
    <name type="scientific">Spodoptera frugiperda</name>
    <name type="common">Fall armyworm</name>
    <dbReference type="NCBI Taxonomy" id="7108"/>
    <lineage>
        <taxon>Eukaryota</taxon>
        <taxon>Metazoa</taxon>
        <taxon>Ecdysozoa</taxon>
        <taxon>Arthropoda</taxon>
        <taxon>Hexapoda</taxon>
        <taxon>Insecta</taxon>
        <taxon>Pterygota</taxon>
        <taxon>Neoptera</taxon>
        <taxon>Endopterygota</taxon>
        <taxon>Lepidoptera</taxon>
        <taxon>Glossata</taxon>
        <taxon>Ditrysia</taxon>
        <taxon>Noctuoidea</taxon>
        <taxon>Noctuidae</taxon>
        <taxon>Amphipyrinae</taxon>
        <taxon>Spodoptera</taxon>
    </lineage>
</organism>
<dbReference type="PANTHER" id="PTHR24256">
    <property type="entry name" value="TRYPTASE-RELATED"/>
    <property type="match status" value="1"/>
</dbReference>
<dbReference type="InterPro" id="IPR043504">
    <property type="entry name" value="Peptidase_S1_PA_chymotrypsin"/>
</dbReference>
<gene>
    <name evidence="6" type="ORF">SFRICE_021328</name>
</gene>
<proteinExistence type="inferred from homology"/>
<dbReference type="InterPro" id="IPR001314">
    <property type="entry name" value="Peptidase_S1A"/>
</dbReference>
<keyword evidence="1" id="KW-1015">Disulfide bond</keyword>
<dbReference type="SMART" id="SM00020">
    <property type="entry name" value="Tryp_SPc"/>
    <property type="match status" value="2"/>
</dbReference>
<dbReference type="PRINTS" id="PR00722">
    <property type="entry name" value="CHYMOTRYPSIN"/>
</dbReference>
<dbReference type="InterPro" id="IPR001254">
    <property type="entry name" value="Trypsin_dom"/>
</dbReference>
<dbReference type="EMBL" id="ODYU01001777">
    <property type="protein sequence ID" value="SOQ38450.1"/>
    <property type="molecule type" value="Genomic_DNA"/>
</dbReference>
<evidence type="ECO:0000256" key="2">
    <source>
        <dbReference type="ARBA" id="ARBA00024195"/>
    </source>
</evidence>
<evidence type="ECO:0000256" key="1">
    <source>
        <dbReference type="ARBA" id="ARBA00023157"/>
    </source>
</evidence>
<dbReference type="AlphaFoldDB" id="A0A2H1VC77"/>
<keyword evidence="3" id="KW-0720">Serine protease</keyword>
<dbReference type="PROSITE" id="PS50240">
    <property type="entry name" value="TRYPSIN_DOM"/>
    <property type="match status" value="2"/>
</dbReference>
<reference evidence="6" key="1">
    <citation type="submission" date="2016-07" db="EMBL/GenBank/DDBJ databases">
        <authorList>
            <person name="Bretaudeau A."/>
        </authorList>
    </citation>
    <scope>NUCLEOTIDE SEQUENCE</scope>
    <source>
        <strain evidence="6">Rice</strain>
        <tissue evidence="6">Whole body</tissue>
    </source>
</reference>
<dbReference type="Gene3D" id="2.40.10.10">
    <property type="entry name" value="Trypsin-like serine proteases"/>
    <property type="match status" value="2"/>
</dbReference>
<keyword evidence="3" id="KW-0645">Protease</keyword>
<dbReference type="InterPro" id="IPR051487">
    <property type="entry name" value="Ser/Thr_Proteases_Immune/Dev"/>
</dbReference>
<dbReference type="InterPro" id="IPR009003">
    <property type="entry name" value="Peptidase_S1_PA"/>
</dbReference>
<dbReference type="SUPFAM" id="SSF50494">
    <property type="entry name" value="Trypsin-like serine proteases"/>
    <property type="match status" value="2"/>
</dbReference>
<dbReference type="CDD" id="cd00190">
    <property type="entry name" value="Tryp_SPc"/>
    <property type="match status" value="2"/>
</dbReference>
<evidence type="ECO:0000259" key="5">
    <source>
        <dbReference type="PROSITE" id="PS50240"/>
    </source>
</evidence>
<sequence>MKLLALTLLALAALASARNINLEDVIDLEMITAYDYHNKIGIPLAEKIRKAEEEAELSSSRIVGGSSASLGQFPYQAGLIIEAPAGTGVCGGSLLNSRRVLTAAHCWHDGISQGRSMTVVLGSIRIFSGGIRMVTSNVAVHANWNALFITNDIAMITLPSAVSTSSSIGFIALPSGNELNNDFAGFTATASGFGRTRDGGAVSDTLNHVNLPVITNAVCRNTFITIQSSNVCTSGANARSTCQGDSGGPLVVTSNGRRILIGVTSFGHRDGCQRGFPAAFARVTSFISWINQRMVPNCWSFRKAQSRPTRYRKSYVWIIFARQNPKYGNSPKNKSYRHSSQNMRAEVAMGRPLLSEDCWPLSQEGDQVANADRNTFINMKFSVGVLLALVALGSARHITLEDVIEFESHPAYGYIEKIGKPLADEVRIKEEAALDDPSRIIGGSHAVLGQFPYQVGLLTEYPHGVSVASAVLISARRVLTAAHNINDAVLHVTRINVILGSVTIFTGGTRLVSTSFVLHENWAPPVRNDIAIINLPHNVGFTNILSPIALPSGAQLNENFVGDIAIASGYGMTSEFGGIPSNQRLSFVHLPVISNNECIQTFGSTILASNLCTSGAGKRGICTGDSGGPLAVTRNNRLVLIGITSFGSPRGCEASLPSGFARVTSFMSWINRHL</sequence>
<accession>A0A2H1VC77</accession>
<feature type="domain" description="Peptidase S1" evidence="5">
    <location>
        <begin position="62"/>
        <end position="295"/>
    </location>
</feature>
<dbReference type="InterPro" id="IPR018114">
    <property type="entry name" value="TRYPSIN_HIS"/>
</dbReference>
<dbReference type="GO" id="GO:0006508">
    <property type="term" value="P:proteolysis"/>
    <property type="evidence" value="ECO:0007669"/>
    <property type="project" value="UniProtKB-KW"/>
</dbReference>
<evidence type="ECO:0000256" key="4">
    <source>
        <dbReference type="SAM" id="SignalP"/>
    </source>
</evidence>
<keyword evidence="3" id="KW-0378">Hydrolase</keyword>
<comment type="similarity">
    <text evidence="2">Belongs to the peptidase S1 family. CLIP subfamily.</text>
</comment>
<evidence type="ECO:0000313" key="6">
    <source>
        <dbReference type="EMBL" id="SOQ38450.1"/>
    </source>
</evidence>
<dbReference type="GO" id="GO:0004252">
    <property type="term" value="F:serine-type endopeptidase activity"/>
    <property type="evidence" value="ECO:0007669"/>
    <property type="project" value="InterPro"/>
</dbReference>
<feature type="signal peptide" evidence="4">
    <location>
        <begin position="1"/>
        <end position="17"/>
    </location>
</feature>
<dbReference type="PROSITE" id="PS00135">
    <property type="entry name" value="TRYPSIN_SER"/>
    <property type="match status" value="2"/>
</dbReference>
<evidence type="ECO:0000256" key="3">
    <source>
        <dbReference type="RuleBase" id="RU363034"/>
    </source>
</evidence>
<keyword evidence="4" id="KW-0732">Signal</keyword>
<name>A0A2H1VC77_SPOFR</name>
<dbReference type="PROSITE" id="PS00134">
    <property type="entry name" value="TRYPSIN_HIS"/>
    <property type="match status" value="1"/>
</dbReference>
<dbReference type="Pfam" id="PF00089">
    <property type="entry name" value="Trypsin"/>
    <property type="match status" value="2"/>
</dbReference>
<feature type="chain" id="PRO_5013641773" evidence="4">
    <location>
        <begin position="18"/>
        <end position="674"/>
    </location>
</feature>
<protein>
    <submittedName>
        <fullName evidence="6">SFRICE_021328</fullName>
    </submittedName>
</protein>
<feature type="domain" description="Peptidase S1" evidence="5">
    <location>
        <begin position="440"/>
        <end position="674"/>
    </location>
</feature>
<dbReference type="InterPro" id="IPR033116">
    <property type="entry name" value="TRYPSIN_SER"/>
</dbReference>